<dbReference type="AlphaFoldDB" id="A0A399IZ25"/>
<evidence type="ECO:0000256" key="4">
    <source>
        <dbReference type="ARBA" id="ARBA00022692"/>
    </source>
</evidence>
<evidence type="ECO:0000256" key="5">
    <source>
        <dbReference type="ARBA" id="ARBA00022989"/>
    </source>
</evidence>
<feature type="transmembrane region" description="Helical" evidence="7">
    <location>
        <begin position="271"/>
        <end position="294"/>
    </location>
</feature>
<dbReference type="PANTHER" id="PTHR30183:SF9">
    <property type="entry name" value="THIAMINE TRANSPORT SYSTEM PERMEASE PROTEIN THIP"/>
    <property type="match status" value="1"/>
</dbReference>
<dbReference type="PANTHER" id="PTHR30183">
    <property type="entry name" value="MOLYBDENUM TRANSPORT SYSTEM PERMEASE PROTEIN MODB"/>
    <property type="match status" value="1"/>
</dbReference>
<feature type="transmembrane region" description="Helical" evidence="7">
    <location>
        <begin position="72"/>
        <end position="94"/>
    </location>
</feature>
<accession>A0A399IZ25</accession>
<organism evidence="9 10">
    <name type="scientific">Pseudooceanicola sediminis</name>
    <dbReference type="NCBI Taxonomy" id="2211117"/>
    <lineage>
        <taxon>Bacteria</taxon>
        <taxon>Pseudomonadati</taxon>
        <taxon>Pseudomonadota</taxon>
        <taxon>Alphaproteobacteria</taxon>
        <taxon>Rhodobacterales</taxon>
        <taxon>Paracoccaceae</taxon>
        <taxon>Pseudooceanicola</taxon>
    </lineage>
</organism>
<dbReference type="OrthoDB" id="7066776at2"/>
<dbReference type="InterPro" id="IPR035906">
    <property type="entry name" value="MetI-like_sf"/>
</dbReference>
<dbReference type="InterPro" id="IPR000515">
    <property type="entry name" value="MetI-like"/>
</dbReference>
<dbReference type="Gene3D" id="1.10.3720.10">
    <property type="entry name" value="MetI-like"/>
    <property type="match status" value="2"/>
</dbReference>
<dbReference type="GO" id="GO:0005886">
    <property type="term" value="C:plasma membrane"/>
    <property type="evidence" value="ECO:0007669"/>
    <property type="project" value="UniProtKB-SubCell"/>
</dbReference>
<comment type="caution">
    <text evidence="9">The sequence shown here is derived from an EMBL/GenBank/DDBJ whole genome shotgun (WGS) entry which is preliminary data.</text>
</comment>
<sequence length="499" mass="52190">MAAALLLTLLGVPLLAIFLRAGGGVLPGPSDWAALRFTLTQASLSALFSVFLALPVARALARRRFPGRRMMVALTGAPFILPVVVAVMGLLAIFGAHGLLNTLAAQVGLGPWRIYGLHGVVLAHVFFNMPLAVRMILQGWQGIPSERFRLAAQLDLSPGGVFRLLEWPMLRQVVPGALAAIFAICLASFAVALILGGGPRATTVELGIYQAFMFDFDLGRAAVLALMQTALVAAAAILALLVTRMDGSGTGLDRALPRWDSPGGWRRLADVLGLIAAGAFLVGPLVAVALAGLSGFGDLPPGLWPAIANSLIVSLLSALTTVIVALALSAAQSRVVQGIGLLPLALSPLVLGTGYFLILNPVIVPGRLALPVTVLVNTLMALPFSLRVLAPAYVRVEADFGRLADTLALRGLARLRWLLLPRLRAPIGFAAGLAAALSMGDLGVITLFGSADRQTLPLLMFRLMGAYRTEAAASCGLILMALSFGIFWLFDQGGGKSNA</sequence>
<keyword evidence="2" id="KW-0813">Transport</keyword>
<reference evidence="9 10" key="1">
    <citation type="submission" date="2018-08" db="EMBL/GenBank/DDBJ databases">
        <title>Pseudooceanicola sediminis CY03 in the family Rhodobacteracea.</title>
        <authorList>
            <person name="Zhang Y.-J."/>
        </authorList>
    </citation>
    <scope>NUCLEOTIDE SEQUENCE [LARGE SCALE GENOMIC DNA]</scope>
    <source>
        <strain evidence="9 10">CY03</strain>
    </source>
</reference>
<protein>
    <submittedName>
        <fullName evidence="9">ABC transporter permease subunit</fullName>
    </submittedName>
</protein>
<feature type="domain" description="ABC transmembrane type-1" evidence="8">
    <location>
        <begin position="303"/>
        <end position="490"/>
    </location>
</feature>
<evidence type="ECO:0000313" key="9">
    <source>
        <dbReference type="EMBL" id="RII38438.1"/>
    </source>
</evidence>
<proteinExistence type="predicted"/>
<evidence type="ECO:0000256" key="7">
    <source>
        <dbReference type="SAM" id="Phobius"/>
    </source>
</evidence>
<feature type="transmembrane region" description="Helical" evidence="7">
    <location>
        <begin position="173"/>
        <end position="198"/>
    </location>
</feature>
<evidence type="ECO:0000256" key="1">
    <source>
        <dbReference type="ARBA" id="ARBA00004651"/>
    </source>
</evidence>
<feature type="transmembrane region" description="Helical" evidence="7">
    <location>
        <begin position="471"/>
        <end position="490"/>
    </location>
</feature>
<feature type="domain" description="ABC transmembrane type-1" evidence="8">
    <location>
        <begin position="35"/>
        <end position="239"/>
    </location>
</feature>
<name>A0A399IZ25_9RHOB</name>
<feature type="transmembrane region" description="Helical" evidence="7">
    <location>
        <begin position="114"/>
        <end position="137"/>
    </location>
</feature>
<feature type="transmembrane region" description="Helical" evidence="7">
    <location>
        <begin position="427"/>
        <end position="451"/>
    </location>
</feature>
<keyword evidence="10" id="KW-1185">Reference proteome</keyword>
<dbReference type="EMBL" id="QWJJ01000010">
    <property type="protein sequence ID" value="RII38438.1"/>
    <property type="molecule type" value="Genomic_DNA"/>
</dbReference>
<evidence type="ECO:0000259" key="8">
    <source>
        <dbReference type="PROSITE" id="PS50928"/>
    </source>
</evidence>
<comment type="subcellular location">
    <subcellularLocation>
        <location evidence="1">Cell membrane</location>
        <topology evidence="1">Multi-pass membrane protein</topology>
    </subcellularLocation>
</comment>
<dbReference type="CDD" id="cd06261">
    <property type="entry name" value="TM_PBP2"/>
    <property type="match status" value="1"/>
</dbReference>
<feature type="transmembrane region" description="Helical" evidence="7">
    <location>
        <begin position="218"/>
        <end position="242"/>
    </location>
</feature>
<evidence type="ECO:0000256" key="3">
    <source>
        <dbReference type="ARBA" id="ARBA00022475"/>
    </source>
</evidence>
<feature type="transmembrane region" description="Helical" evidence="7">
    <location>
        <begin position="340"/>
        <end position="363"/>
    </location>
</feature>
<evidence type="ECO:0000256" key="6">
    <source>
        <dbReference type="ARBA" id="ARBA00023136"/>
    </source>
</evidence>
<keyword evidence="3" id="KW-1003">Cell membrane</keyword>
<dbReference type="GO" id="GO:0055085">
    <property type="term" value="P:transmembrane transport"/>
    <property type="evidence" value="ECO:0007669"/>
    <property type="project" value="InterPro"/>
</dbReference>
<keyword evidence="6 7" id="KW-0472">Membrane</keyword>
<feature type="transmembrane region" description="Helical" evidence="7">
    <location>
        <begin position="39"/>
        <end position="60"/>
    </location>
</feature>
<dbReference type="PROSITE" id="PS50928">
    <property type="entry name" value="ABC_TM1"/>
    <property type="match status" value="2"/>
</dbReference>
<evidence type="ECO:0000256" key="2">
    <source>
        <dbReference type="ARBA" id="ARBA00022448"/>
    </source>
</evidence>
<keyword evidence="4 7" id="KW-0812">Transmembrane</keyword>
<feature type="transmembrane region" description="Helical" evidence="7">
    <location>
        <begin position="306"/>
        <end position="328"/>
    </location>
</feature>
<dbReference type="Proteomes" id="UP000265848">
    <property type="component" value="Unassembled WGS sequence"/>
</dbReference>
<feature type="transmembrane region" description="Helical" evidence="7">
    <location>
        <begin position="369"/>
        <end position="390"/>
    </location>
</feature>
<gene>
    <name evidence="9" type="ORF">DL237_12790</name>
</gene>
<evidence type="ECO:0000313" key="10">
    <source>
        <dbReference type="Proteomes" id="UP000265848"/>
    </source>
</evidence>
<dbReference type="SUPFAM" id="SSF161098">
    <property type="entry name" value="MetI-like"/>
    <property type="match status" value="2"/>
</dbReference>
<keyword evidence="5 7" id="KW-1133">Transmembrane helix</keyword>